<evidence type="ECO:0000313" key="2">
    <source>
        <dbReference type="EMBL" id="ASB39646.1"/>
    </source>
</evidence>
<dbReference type="Pfam" id="PF11208">
    <property type="entry name" value="DUF2992"/>
    <property type="match status" value="1"/>
</dbReference>
<organism evidence="3 5">
    <name type="scientific">Acutalibacter muris</name>
    <dbReference type="NCBI Taxonomy" id="1796620"/>
    <lineage>
        <taxon>Bacteria</taxon>
        <taxon>Bacillati</taxon>
        <taxon>Bacillota</taxon>
        <taxon>Clostridia</taxon>
        <taxon>Eubacteriales</taxon>
        <taxon>Acutalibacteraceae</taxon>
        <taxon>Acutalibacter</taxon>
    </lineage>
</organism>
<evidence type="ECO:0000313" key="3">
    <source>
        <dbReference type="EMBL" id="QQR28939.1"/>
    </source>
</evidence>
<feature type="compositionally biased region" description="Basic and acidic residues" evidence="1">
    <location>
        <begin position="103"/>
        <end position="131"/>
    </location>
</feature>
<feature type="compositionally biased region" description="Polar residues" evidence="1">
    <location>
        <begin position="91"/>
        <end position="102"/>
    </location>
</feature>
<reference evidence="2" key="1">
    <citation type="journal article" date="2017" name="Genome Announc.">
        <title>High-Quality Whole-Genome Sequences of the Oligo-Mouse-Microbiota Bacterial Community.</title>
        <authorList>
            <person name="Garzetti D."/>
            <person name="Brugiroux S."/>
            <person name="Bunk B."/>
            <person name="Pukall R."/>
            <person name="McCoy K.D."/>
            <person name="Macpherson A.J."/>
            <person name="Stecher B."/>
        </authorList>
    </citation>
    <scope>NUCLEOTIDE SEQUENCE</scope>
    <source>
        <strain evidence="2">KB18</strain>
    </source>
</reference>
<evidence type="ECO:0000256" key="1">
    <source>
        <dbReference type="SAM" id="MobiDB-lite"/>
    </source>
</evidence>
<proteinExistence type="predicted"/>
<dbReference type="PIRSF" id="PIRSF021328">
    <property type="entry name" value="UCP021328"/>
    <property type="match status" value="1"/>
</dbReference>
<dbReference type="Proteomes" id="UP000596035">
    <property type="component" value="Chromosome"/>
</dbReference>
<protein>
    <submittedName>
        <fullName evidence="3">YjdF family protein</fullName>
    </submittedName>
</protein>
<reference evidence="3 5" key="3">
    <citation type="submission" date="2020-11" db="EMBL/GenBank/DDBJ databases">
        <title>Closed and high quality bacterial genomes of the OMM12 community.</title>
        <authorList>
            <person name="Marbouty M."/>
            <person name="Lamy-Besnier Q."/>
            <person name="Debarbieux L."/>
            <person name="Koszul R."/>
        </authorList>
    </citation>
    <scope>NUCLEOTIDE SEQUENCE [LARGE SCALE GENOMIC DNA]</scope>
    <source>
        <strain evidence="3 5">KB18</strain>
    </source>
</reference>
<keyword evidence="4" id="KW-1185">Reference proteome</keyword>
<evidence type="ECO:0000313" key="4">
    <source>
        <dbReference type="Proteomes" id="UP000196710"/>
    </source>
</evidence>
<feature type="region of interest" description="Disordered" evidence="1">
    <location>
        <begin position="61"/>
        <end position="138"/>
    </location>
</feature>
<accession>A0A1Z2XMH1</accession>
<name>A0A1Z2XMH1_9FIRM</name>
<reference evidence="4" key="2">
    <citation type="submission" date="2017-05" db="EMBL/GenBank/DDBJ databases">
        <title>Improved OligoMM genomes.</title>
        <authorList>
            <person name="Garzetti D."/>
        </authorList>
    </citation>
    <scope>NUCLEOTIDE SEQUENCE [LARGE SCALE GENOMIC DNA]</scope>
    <source>
        <strain evidence="4">KB18</strain>
    </source>
</reference>
<dbReference type="RefSeq" id="WP_066536033.1">
    <property type="nucleotide sequence ID" value="NZ_CAPVCI010000002.1"/>
</dbReference>
<dbReference type="Proteomes" id="UP000196710">
    <property type="component" value="Chromosome"/>
</dbReference>
<sequence>MDEESVKLTVFFEGPFWVGVFERVSEGKLTVCKVTFGAEPKDGEVWEFILKNYHRLSFSPAVGAPAKRAAGSPKRRQRSAGKELRAPGIGTKSQQALKLQQETAKDQRRELRRERREAGRDRQFELRQEKRREKHRGH</sequence>
<dbReference type="InterPro" id="IPR016787">
    <property type="entry name" value="UCP021328"/>
</dbReference>
<dbReference type="EMBL" id="CP021422">
    <property type="protein sequence ID" value="ASB39646.1"/>
    <property type="molecule type" value="Genomic_DNA"/>
</dbReference>
<evidence type="ECO:0000313" key="5">
    <source>
        <dbReference type="Proteomes" id="UP000596035"/>
    </source>
</evidence>
<dbReference type="KEGG" id="amur:ADH66_02600"/>
<gene>
    <name evidence="2" type="ORF">ADH66_02600</name>
    <name evidence="3" type="ORF">I5Q82_12650</name>
</gene>
<dbReference type="EMBL" id="CP065321">
    <property type="protein sequence ID" value="QQR28939.1"/>
    <property type="molecule type" value="Genomic_DNA"/>
</dbReference>
<dbReference type="AlphaFoldDB" id="A0A1Z2XMH1"/>